<dbReference type="RefSeq" id="WP_058355839.1">
    <property type="nucleotide sequence ID" value="NZ_CABKVG010000008.1"/>
</dbReference>
<dbReference type="EMBL" id="CP091511">
    <property type="protein sequence ID" value="UOO90269.1"/>
    <property type="molecule type" value="Genomic_DNA"/>
</dbReference>
<dbReference type="Proteomes" id="UP000832011">
    <property type="component" value="Chromosome"/>
</dbReference>
<accession>A0ABY4E440</accession>
<name>A0ABY4E440_9NEIS</name>
<organism evidence="1 2">
    <name type="scientific">Vitreoscilla massiliensis</name>
    <dbReference type="NCBI Taxonomy" id="1689272"/>
    <lineage>
        <taxon>Bacteria</taxon>
        <taxon>Pseudomonadati</taxon>
        <taxon>Pseudomonadota</taxon>
        <taxon>Betaproteobacteria</taxon>
        <taxon>Neisseriales</taxon>
        <taxon>Neisseriaceae</taxon>
        <taxon>Vitreoscilla</taxon>
    </lineage>
</organism>
<evidence type="ECO:0000313" key="2">
    <source>
        <dbReference type="Proteomes" id="UP000832011"/>
    </source>
</evidence>
<reference evidence="1 2" key="1">
    <citation type="journal article" date="2022" name="Res Sq">
        <title>Evolution of multicellular longitudinally dividing oral cavity symbionts (Neisseriaceae).</title>
        <authorList>
            <person name="Nyongesa S."/>
            <person name="Weber P."/>
            <person name="Bernet E."/>
            <person name="Pullido F."/>
            <person name="Nieckarz M."/>
            <person name="Delaby M."/>
            <person name="Nieves C."/>
            <person name="Viehboeck T."/>
            <person name="Krause N."/>
            <person name="Rivera-Millot A."/>
            <person name="Nakamura A."/>
            <person name="Vischer N."/>
            <person name="VanNieuwenhze M."/>
            <person name="Brun Y."/>
            <person name="Cava F."/>
            <person name="Bulgheresi S."/>
            <person name="Veyrier F."/>
        </authorList>
    </citation>
    <scope>NUCLEOTIDE SEQUENCE [LARGE SCALE GENOMIC DNA]</scope>
    <source>
        <strain evidence="1 2">SN4</strain>
    </source>
</reference>
<protein>
    <submittedName>
        <fullName evidence="1">Uncharacterized protein</fullName>
    </submittedName>
</protein>
<sequence length="487" mass="51455">MANLIESPVWEPGVRQIETSDPVMGGANGVTNTTPRQLANRTVYLKVQTDSLSADKANKTTKVTAGTGLTGGGTLASDRTFYVDFASADEAKTGNMSNKAIHPTALALSAYFLANTRYDGSPTEGDANDFEIGTRYACSAAILNTPIANVWWEGSYAFIETRYIHTGGQKIQIAWGYDRVNLAMRTYIANTWSSWRTMMGADWAATGNNGIRNKPTTAAGYGLTDVFTKSEINDALALKASKGTTLASYGIKDWVLTSTSSGSGTAIATASGQGIHSFGVDSPDAPTWSNGENVGASKVFQVGPANWDSQFFFMAYGDPVFIRSRLVLSGAYQSWKRVDGADWNATERMAGYIYNKPTTLAGYGITDAALNTNSIIAGTGMTGGGTYGASRTLNIDKATAANITAGTANKVVCADILKPLLDAATKVRLGAETSVNTDADGSYKAASGNVLTGYDLATTSGSRNVTKYHTRPMQAQINGVWVTVAAL</sequence>
<keyword evidence="2" id="KW-1185">Reference proteome</keyword>
<evidence type="ECO:0000313" key="1">
    <source>
        <dbReference type="EMBL" id="UOO90269.1"/>
    </source>
</evidence>
<gene>
    <name evidence="1" type="ORF">LVJ82_04590</name>
</gene>
<proteinExistence type="predicted"/>